<dbReference type="EMBL" id="JAIXMP010000017">
    <property type="protein sequence ID" value="KAI9259427.1"/>
    <property type="molecule type" value="Genomic_DNA"/>
</dbReference>
<dbReference type="AlphaFoldDB" id="A0AAD5PD17"/>
<keyword evidence="3" id="KW-1185">Reference proteome</keyword>
<reference evidence="2" key="2">
    <citation type="submission" date="2023-02" db="EMBL/GenBank/DDBJ databases">
        <authorList>
            <consortium name="DOE Joint Genome Institute"/>
            <person name="Mondo S.J."/>
            <person name="Chang Y."/>
            <person name="Wang Y."/>
            <person name="Ahrendt S."/>
            <person name="Andreopoulos W."/>
            <person name="Barry K."/>
            <person name="Beard J."/>
            <person name="Benny G.L."/>
            <person name="Blankenship S."/>
            <person name="Bonito G."/>
            <person name="Cuomo C."/>
            <person name="Desiro A."/>
            <person name="Gervers K.A."/>
            <person name="Hundley H."/>
            <person name="Kuo A."/>
            <person name="LaButti K."/>
            <person name="Lang B.F."/>
            <person name="Lipzen A."/>
            <person name="O'Donnell K."/>
            <person name="Pangilinan J."/>
            <person name="Reynolds N."/>
            <person name="Sandor L."/>
            <person name="Smith M.W."/>
            <person name="Tsang A."/>
            <person name="Grigoriev I.V."/>
            <person name="Stajich J.E."/>
            <person name="Spatafora J.W."/>
        </authorList>
    </citation>
    <scope>NUCLEOTIDE SEQUENCE</scope>
    <source>
        <strain evidence="2">RSA 2281</strain>
    </source>
</reference>
<comment type="caution">
    <text evidence="2">The sequence shown here is derived from an EMBL/GenBank/DDBJ whole genome shotgun (WGS) entry which is preliminary data.</text>
</comment>
<sequence length="805" mass="93090">MPWCDNCHSVIPDNLKRHQIFCNKFQEESNIESSDDNDSRYSRSNTPSNIRSQTFYVQNDDHCQLEDSIRSTPLSIINDHDDNYSMEDYDYGYNGEEQQPVISDDNFSEADNETEYDYDLIRELYFEEHNDEHILRRESNSRVQFENEVITMDLRDLPEPSAHEYWNIRLSNIVQDNNLSRAAHESIIDFCNDWRKTPEPFDSIYLANEQMMTAFPVESQTYHICKNGCILYENDTDTSCLWCNTSRYQIDNLSKPVATMRYLPLSQLLGSMLASPLYRAMFRETFNNRPSSDSITDIFDGYAFTQQEHLFRNPFSVGLLLFCDGFAPFDAGRTSLSMQLIHLVIEFGILDSNPFTKLSTYHSPYFFGSAEEFHMIGQNISRQILAMLKNQHVNADTPFGLPKWQQALIGKAINESHLLMPIGLDGDVGDVFTRSGSSRAVDYIDFLLYVVPTVVYEVLEENECSDRDSLMNLVNGCSLALQLEISNKEEQAEREGDPEQPSDLERLRSYLHQWHIFMLNDMPHNLYTINMHMLRHLADSIEVLGTPRTISTRNIERAIGEIKAYIKSRVAPGPNASNALLKIAASRHWNRYYDTHMEDALDQKRQTFQLGDDEQMQFWGPLMHNVPISNYNNYNLRHYIHKYWLQVKESPLDEIDPILGVVAPKLFLNNCEYDCLAFPNSRVKKLTHFVTALIPVDLNAQDPHAESIPVWRRFFCEIVLFFTHSYRGVTRMLCLVKIIENVYQNGAGAAYGSSMHGTRFYVTDVEHIERFAGMIKSPLYPGSVYYIYKGMDIGKMKLGNSHESL</sequence>
<organism evidence="2 3">
    <name type="scientific">Phascolomyces articulosus</name>
    <dbReference type="NCBI Taxonomy" id="60185"/>
    <lineage>
        <taxon>Eukaryota</taxon>
        <taxon>Fungi</taxon>
        <taxon>Fungi incertae sedis</taxon>
        <taxon>Mucoromycota</taxon>
        <taxon>Mucoromycotina</taxon>
        <taxon>Mucoromycetes</taxon>
        <taxon>Mucorales</taxon>
        <taxon>Lichtheimiaceae</taxon>
        <taxon>Phascolomyces</taxon>
    </lineage>
</organism>
<name>A0AAD5PD17_9FUNG</name>
<protein>
    <submittedName>
        <fullName evidence="2">Uncharacterized protein</fullName>
    </submittedName>
</protein>
<evidence type="ECO:0000313" key="2">
    <source>
        <dbReference type="EMBL" id="KAI9259427.1"/>
    </source>
</evidence>
<gene>
    <name evidence="2" type="ORF">BDA99DRAFT_538392</name>
</gene>
<evidence type="ECO:0000313" key="3">
    <source>
        <dbReference type="Proteomes" id="UP001209540"/>
    </source>
</evidence>
<accession>A0AAD5PD17</accession>
<dbReference type="Proteomes" id="UP001209540">
    <property type="component" value="Unassembled WGS sequence"/>
</dbReference>
<feature type="region of interest" description="Disordered" evidence="1">
    <location>
        <begin position="29"/>
        <end position="52"/>
    </location>
</feature>
<proteinExistence type="predicted"/>
<evidence type="ECO:0000256" key="1">
    <source>
        <dbReference type="SAM" id="MobiDB-lite"/>
    </source>
</evidence>
<reference evidence="2" key="1">
    <citation type="journal article" date="2022" name="IScience">
        <title>Evolution of zygomycete secretomes and the origins of terrestrial fungal ecologies.</title>
        <authorList>
            <person name="Chang Y."/>
            <person name="Wang Y."/>
            <person name="Mondo S."/>
            <person name="Ahrendt S."/>
            <person name="Andreopoulos W."/>
            <person name="Barry K."/>
            <person name="Beard J."/>
            <person name="Benny G.L."/>
            <person name="Blankenship S."/>
            <person name="Bonito G."/>
            <person name="Cuomo C."/>
            <person name="Desiro A."/>
            <person name="Gervers K.A."/>
            <person name="Hundley H."/>
            <person name="Kuo A."/>
            <person name="LaButti K."/>
            <person name="Lang B.F."/>
            <person name="Lipzen A."/>
            <person name="O'Donnell K."/>
            <person name="Pangilinan J."/>
            <person name="Reynolds N."/>
            <person name="Sandor L."/>
            <person name="Smith M.E."/>
            <person name="Tsang A."/>
            <person name="Grigoriev I.V."/>
            <person name="Stajich J.E."/>
            <person name="Spatafora J.W."/>
        </authorList>
    </citation>
    <scope>NUCLEOTIDE SEQUENCE</scope>
    <source>
        <strain evidence="2">RSA 2281</strain>
    </source>
</reference>